<keyword evidence="3" id="KW-1185">Reference proteome</keyword>
<feature type="compositionally biased region" description="Low complexity" evidence="1">
    <location>
        <begin position="43"/>
        <end position="61"/>
    </location>
</feature>
<feature type="region of interest" description="Disordered" evidence="1">
    <location>
        <begin position="180"/>
        <end position="208"/>
    </location>
</feature>
<name>A0A8S0VUY2_CYCAE</name>
<gene>
    <name evidence="2" type="ORF">AAE3_LOCUS13408</name>
</gene>
<evidence type="ECO:0000313" key="3">
    <source>
        <dbReference type="Proteomes" id="UP000467700"/>
    </source>
</evidence>
<feature type="region of interest" description="Disordered" evidence="1">
    <location>
        <begin position="228"/>
        <end position="253"/>
    </location>
</feature>
<accession>A0A8S0VUY2</accession>
<protein>
    <submittedName>
        <fullName evidence="2">Uncharacterized protein</fullName>
    </submittedName>
</protein>
<evidence type="ECO:0000256" key="1">
    <source>
        <dbReference type="SAM" id="MobiDB-lite"/>
    </source>
</evidence>
<dbReference type="OrthoDB" id="10342329at2759"/>
<sequence length="253" mass="28143">MSYLATLLRQPPGTSHPSIPSCSRTPSLERQDREQQAHFITLSRTSTSSSNTGPPSRSRSAPPIPNKVATSNGSCMDTIVCSPHSVNVENLYTLKTAGKKASKDSFFRRFSRIHASHKTHDGVSCCIDGDCAEHFDDDATLITESDPIPLHHHPIDEEGMGMLAVEDETQQRPNRPKKILEHIPGFSDDEDESAQPSTLPPPPSLRPPTFWGLRARPYLPEFIIEEEPRTIVHHTHLTPPPRRGRQSGNRSRL</sequence>
<feature type="compositionally biased region" description="Polar residues" evidence="1">
    <location>
        <begin position="12"/>
        <end position="26"/>
    </location>
</feature>
<feature type="region of interest" description="Disordered" evidence="1">
    <location>
        <begin position="1"/>
        <end position="66"/>
    </location>
</feature>
<comment type="caution">
    <text evidence="2">The sequence shown here is derived from an EMBL/GenBank/DDBJ whole genome shotgun (WGS) entry which is preliminary data.</text>
</comment>
<proteinExistence type="predicted"/>
<dbReference type="Proteomes" id="UP000467700">
    <property type="component" value="Unassembled WGS sequence"/>
</dbReference>
<dbReference type="EMBL" id="CACVBS010000101">
    <property type="protein sequence ID" value="CAA7271090.1"/>
    <property type="molecule type" value="Genomic_DNA"/>
</dbReference>
<reference evidence="2 3" key="1">
    <citation type="submission" date="2020-01" db="EMBL/GenBank/DDBJ databases">
        <authorList>
            <person name="Gupta K D."/>
        </authorList>
    </citation>
    <scope>NUCLEOTIDE SEQUENCE [LARGE SCALE GENOMIC DNA]</scope>
</reference>
<organism evidence="2 3">
    <name type="scientific">Cyclocybe aegerita</name>
    <name type="common">Black poplar mushroom</name>
    <name type="synonym">Agrocybe aegerita</name>
    <dbReference type="NCBI Taxonomy" id="1973307"/>
    <lineage>
        <taxon>Eukaryota</taxon>
        <taxon>Fungi</taxon>
        <taxon>Dikarya</taxon>
        <taxon>Basidiomycota</taxon>
        <taxon>Agaricomycotina</taxon>
        <taxon>Agaricomycetes</taxon>
        <taxon>Agaricomycetidae</taxon>
        <taxon>Agaricales</taxon>
        <taxon>Agaricineae</taxon>
        <taxon>Bolbitiaceae</taxon>
        <taxon>Cyclocybe</taxon>
    </lineage>
</organism>
<dbReference type="AlphaFoldDB" id="A0A8S0VUY2"/>
<evidence type="ECO:0000313" key="2">
    <source>
        <dbReference type="EMBL" id="CAA7271090.1"/>
    </source>
</evidence>
<feature type="compositionally biased region" description="Basic and acidic residues" evidence="1">
    <location>
        <begin position="27"/>
        <end position="36"/>
    </location>
</feature>